<dbReference type="InterPro" id="IPR020846">
    <property type="entry name" value="MFS_dom"/>
</dbReference>
<dbReference type="Proteomes" id="UP001422074">
    <property type="component" value="Unassembled WGS sequence"/>
</dbReference>
<dbReference type="SUPFAM" id="SSF103473">
    <property type="entry name" value="MFS general substrate transporter"/>
    <property type="match status" value="1"/>
</dbReference>
<evidence type="ECO:0000256" key="2">
    <source>
        <dbReference type="ARBA" id="ARBA00022692"/>
    </source>
</evidence>
<dbReference type="PROSITE" id="PS50850">
    <property type="entry name" value="MFS"/>
    <property type="match status" value="1"/>
</dbReference>
<dbReference type="RefSeq" id="WP_345886304.1">
    <property type="nucleotide sequence ID" value="NZ_JBDFRB010000017.1"/>
</dbReference>
<feature type="transmembrane region" description="Helical" evidence="6">
    <location>
        <begin position="179"/>
        <end position="199"/>
    </location>
</feature>
<dbReference type="EMBL" id="JBDFRB010000017">
    <property type="protein sequence ID" value="MEN2745760.1"/>
    <property type="molecule type" value="Genomic_DNA"/>
</dbReference>
<dbReference type="Pfam" id="PF07690">
    <property type="entry name" value="MFS_1"/>
    <property type="match status" value="1"/>
</dbReference>
<feature type="transmembrane region" description="Helical" evidence="6">
    <location>
        <begin position="430"/>
        <end position="452"/>
    </location>
</feature>
<evidence type="ECO:0000256" key="1">
    <source>
        <dbReference type="ARBA" id="ARBA00004651"/>
    </source>
</evidence>
<feature type="transmembrane region" description="Helical" evidence="6">
    <location>
        <begin position="88"/>
        <end position="108"/>
    </location>
</feature>
<feature type="transmembrane region" description="Helical" evidence="6">
    <location>
        <begin position="366"/>
        <end position="390"/>
    </location>
</feature>
<keyword evidence="2 6" id="KW-0812">Transmembrane</keyword>
<dbReference type="CDD" id="cd17355">
    <property type="entry name" value="MFS_YcxA_like"/>
    <property type="match status" value="1"/>
</dbReference>
<evidence type="ECO:0000256" key="5">
    <source>
        <dbReference type="SAM" id="MobiDB-lite"/>
    </source>
</evidence>
<feature type="transmembrane region" description="Helical" evidence="6">
    <location>
        <begin position="20"/>
        <end position="37"/>
    </location>
</feature>
<comment type="subcellular location">
    <subcellularLocation>
        <location evidence="1">Cell membrane</location>
        <topology evidence="1">Multi-pass membrane protein</topology>
    </subcellularLocation>
</comment>
<protein>
    <submittedName>
        <fullName evidence="8">MFS transporter</fullName>
    </submittedName>
</protein>
<feature type="transmembrane region" description="Helical" evidence="6">
    <location>
        <begin position="147"/>
        <end position="167"/>
    </location>
</feature>
<feature type="domain" description="Major facilitator superfamily (MFS) profile" evidence="7">
    <location>
        <begin position="22"/>
        <end position="456"/>
    </location>
</feature>
<dbReference type="InterPro" id="IPR036259">
    <property type="entry name" value="MFS_trans_sf"/>
</dbReference>
<reference evidence="8 9" key="1">
    <citation type="submission" date="2024-05" db="EMBL/GenBank/DDBJ databases">
        <title>Sinomonas sp. nov., isolated from a waste landfill.</title>
        <authorList>
            <person name="Zhao Y."/>
        </authorList>
    </citation>
    <scope>NUCLEOTIDE SEQUENCE [LARGE SCALE GENOMIC DNA]</scope>
    <source>
        <strain evidence="8 9">CCTCC AB2014300</strain>
    </source>
</reference>
<sequence length="458" mass="48487">MTQTEQAPRPRLQRPRLHRAWLVAGVTLLALLAAAAFRSTTGALFEPLEGEFGWSRAQTSTAVTANLVIYGLVAPFAAVLMERFQLRAVIACALVMVALGSGLTVLMTEAWHLWLLWGVLIGVGTGMMALVFGAVVANRWFVKRRGLVMGLFSAANACGQLIFLPAVVHLAGHEGWRTAALLVAVFALAIVPLLGWPFANRPSEVGLEPYGADPVADDADLPPGAGAPAAGGASPGQAPRPAATATAEVTVGVVRRNAAAEAIAVLRGSVRKRAFWILVFTFWVCGWSTNGLMQTHFIPAAHDHGMPATTASGLLALIGVFDVIGTIASGWLTDRVRPWILLVAYYGLRGASLLTVNALLGPDVEPALWIFIVFYGPDWVATVPPTVALCREHFGLERSSVVFGWVFASHMVGAGVGAFLAGWGREVSGTYLPAWMSAAVLCFAAAASLLLLPRRAGR</sequence>
<feature type="transmembrane region" description="Helical" evidence="6">
    <location>
        <begin position="339"/>
        <end position="360"/>
    </location>
</feature>
<dbReference type="InterPro" id="IPR050327">
    <property type="entry name" value="Proton-linked_MCT"/>
</dbReference>
<dbReference type="InterPro" id="IPR011701">
    <property type="entry name" value="MFS"/>
</dbReference>
<proteinExistence type="predicted"/>
<dbReference type="PANTHER" id="PTHR11360:SF284">
    <property type="entry name" value="EG:103B4.3 PROTEIN-RELATED"/>
    <property type="match status" value="1"/>
</dbReference>
<keyword evidence="9" id="KW-1185">Reference proteome</keyword>
<feature type="transmembrane region" description="Helical" evidence="6">
    <location>
        <begin position="274"/>
        <end position="293"/>
    </location>
</feature>
<dbReference type="PANTHER" id="PTHR11360">
    <property type="entry name" value="MONOCARBOXYLATE TRANSPORTER"/>
    <property type="match status" value="1"/>
</dbReference>
<evidence type="ECO:0000256" key="4">
    <source>
        <dbReference type="ARBA" id="ARBA00023136"/>
    </source>
</evidence>
<feature type="region of interest" description="Disordered" evidence="5">
    <location>
        <begin position="221"/>
        <end position="241"/>
    </location>
</feature>
<keyword evidence="3 6" id="KW-1133">Transmembrane helix</keyword>
<evidence type="ECO:0000256" key="3">
    <source>
        <dbReference type="ARBA" id="ARBA00022989"/>
    </source>
</evidence>
<evidence type="ECO:0000313" key="9">
    <source>
        <dbReference type="Proteomes" id="UP001422074"/>
    </source>
</evidence>
<evidence type="ECO:0000259" key="7">
    <source>
        <dbReference type="PROSITE" id="PS50850"/>
    </source>
</evidence>
<gene>
    <name evidence="8" type="ORF">ABCQ75_14625</name>
</gene>
<feature type="transmembrane region" description="Helical" evidence="6">
    <location>
        <begin position="313"/>
        <end position="332"/>
    </location>
</feature>
<feature type="transmembrane region" description="Helical" evidence="6">
    <location>
        <begin position="402"/>
        <end position="424"/>
    </location>
</feature>
<keyword evidence="4 6" id="KW-0472">Membrane</keyword>
<organism evidence="8 9">
    <name type="scientific">Sinomonas halotolerans</name>
    <dbReference type="NCBI Taxonomy" id="1644133"/>
    <lineage>
        <taxon>Bacteria</taxon>
        <taxon>Bacillati</taxon>
        <taxon>Actinomycetota</taxon>
        <taxon>Actinomycetes</taxon>
        <taxon>Micrococcales</taxon>
        <taxon>Micrococcaceae</taxon>
        <taxon>Sinomonas</taxon>
    </lineage>
</organism>
<evidence type="ECO:0000256" key="6">
    <source>
        <dbReference type="SAM" id="Phobius"/>
    </source>
</evidence>
<comment type="caution">
    <text evidence="8">The sequence shown here is derived from an EMBL/GenBank/DDBJ whole genome shotgun (WGS) entry which is preliminary data.</text>
</comment>
<dbReference type="Gene3D" id="1.20.1250.20">
    <property type="entry name" value="MFS general substrate transporter like domains"/>
    <property type="match status" value="2"/>
</dbReference>
<feature type="transmembrane region" description="Helical" evidence="6">
    <location>
        <begin position="114"/>
        <end position="135"/>
    </location>
</feature>
<accession>A0ABU9X5P2</accession>
<evidence type="ECO:0000313" key="8">
    <source>
        <dbReference type="EMBL" id="MEN2745760.1"/>
    </source>
</evidence>
<feature type="transmembrane region" description="Helical" evidence="6">
    <location>
        <begin position="57"/>
        <end position="81"/>
    </location>
</feature>
<name>A0ABU9X5P2_9MICC</name>